<evidence type="ECO:0008006" key="8">
    <source>
        <dbReference type="Google" id="ProtNLM"/>
    </source>
</evidence>
<reference evidence="6" key="2">
    <citation type="submission" date="2025-09" db="UniProtKB">
        <authorList>
            <consortium name="Ensembl"/>
        </authorList>
    </citation>
    <scope>IDENTIFICATION</scope>
</reference>
<evidence type="ECO:0000256" key="1">
    <source>
        <dbReference type="ARBA" id="ARBA00004141"/>
    </source>
</evidence>
<sequence>MYGDANLPNYNDFLKVEECPLAIISLLFTSNVQGFVSTMETSFSGDFGSQRLYPDTQPAAAEGPGRAYLHKPIIVIVMGSLMAVAGAVLLLLQYSGVTEASRSVASACLSLGLMFVAMGLVWVPILKEKERRKRISQGYKTKKMFFSFNCEKKNTELDMSIGFQ</sequence>
<name>A0A3Q4G4K6_NEOBR</name>
<evidence type="ECO:0000313" key="7">
    <source>
        <dbReference type="Proteomes" id="UP000261580"/>
    </source>
</evidence>
<accession>A0A3Q4G4K6</accession>
<keyword evidence="4 5" id="KW-0472">Membrane</keyword>
<dbReference type="Pfam" id="PF15099">
    <property type="entry name" value="PIRT"/>
    <property type="match status" value="1"/>
</dbReference>
<dbReference type="InterPro" id="IPR028068">
    <property type="entry name" value="PIRT"/>
</dbReference>
<feature type="transmembrane region" description="Helical" evidence="5">
    <location>
        <begin position="104"/>
        <end position="126"/>
    </location>
</feature>
<organism evidence="6 7">
    <name type="scientific">Neolamprologus brichardi</name>
    <name type="common">Fairy cichlid</name>
    <name type="synonym">Lamprologus brichardi</name>
    <dbReference type="NCBI Taxonomy" id="32507"/>
    <lineage>
        <taxon>Eukaryota</taxon>
        <taxon>Metazoa</taxon>
        <taxon>Chordata</taxon>
        <taxon>Craniata</taxon>
        <taxon>Vertebrata</taxon>
        <taxon>Euteleostomi</taxon>
        <taxon>Actinopterygii</taxon>
        <taxon>Neopterygii</taxon>
        <taxon>Teleostei</taxon>
        <taxon>Neoteleostei</taxon>
        <taxon>Acanthomorphata</taxon>
        <taxon>Ovalentaria</taxon>
        <taxon>Cichlomorphae</taxon>
        <taxon>Cichliformes</taxon>
        <taxon>Cichlidae</taxon>
        <taxon>African cichlids</taxon>
        <taxon>Pseudocrenilabrinae</taxon>
        <taxon>Lamprologini</taxon>
        <taxon>Neolamprologus</taxon>
    </lineage>
</organism>
<dbReference type="AlphaFoldDB" id="A0A3Q4G4K6"/>
<evidence type="ECO:0000256" key="4">
    <source>
        <dbReference type="ARBA" id="ARBA00023136"/>
    </source>
</evidence>
<dbReference type="GO" id="GO:0016020">
    <property type="term" value="C:membrane"/>
    <property type="evidence" value="ECO:0007669"/>
    <property type="project" value="UniProtKB-SubCell"/>
</dbReference>
<protein>
    <recommendedName>
        <fullName evidence="8">Phosphoinositide interacting regulator of transient receptor potential channels</fullName>
    </recommendedName>
</protein>
<keyword evidence="7" id="KW-1185">Reference proteome</keyword>
<dbReference type="PANTHER" id="PTHR16100">
    <property type="entry name" value="PHOSPHOINOSITIDE-INTERACTING PROTEIN FAMILY MEMBER"/>
    <property type="match status" value="1"/>
</dbReference>
<evidence type="ECO:0000256" key="5">
    <source>
        <dbReference type="SAM" id="Phobius"/>
    </source>
</evidence>
<dbReference type="OMA" id="PGWAYLH"/>
<evidence type="ECO:0000256" key="3">
    <source>
        <dbReference type="ARBA" id="ARBA00022989"/>
    </source>
</evidence>
<dbReference type="Proteomes" id="UP000261580">
    <property type="component" value="Unassembled WGS sequence"/>
</dbReference>
<dbReference type="GeneTree" id="ENSGT00940000177425"/>
<evidence type="ECO:0000313" key="6">
    <source>
        <dbReference type="Ensembl" id="ENSNBRP00000003420.1"/>
    </source>
</evidence>
<proteinExistence type="predicted"/>
<evidence type="ECO:0000256" key="2">
    <source>
        <dbReference type="ARBA" id="ARBA00022692"/>
    </source>
</evidence>
<feature type="transmembrane region" description="Helical" evidence="5">
    <location>
        <begin position="73"/>
        <end position="92"/>
    </location>
</feature>
<comment type="subcellular location">
    <subcellularLocation>
        <location evidence="1">Membrane</location>
        <topology evidence="1">Multi-pass membrane protein</topology>
    </subcellularLocation>
</comment>
<reference evidence="6" key="1">
    <citation type="submission" date="2025-08" db="UniProtKB">
        <authorList>
            <consortium name="Ensembl"/>
        </authorList>
    </citation>
    <scope>IDENTIFICATION</scope>
</reference>
<dbReference type="PANTHER" id="PTHR16100:SF3">
    <property type="match status" value="1"/>
</dbReference>
<dbReference type="Ensembl" id="ENSNBRT00000003539.1">
    <property type="protein sequence ID" value="ENSNBRP00000003420.1"/>
    <property type="gene ID" value="ENSNBRG00000002744.1"/>
</dbReference>
<keyword evidence="2 5" id="KW-0812">Transmembrane</keyword>
<keyword evidence="3 5" id="KW-1133">Transmembrane helix</keyword>